<evidence type="ECO:0000313" key="3">
    <source>
        <dbReference type="EMBL" id="CDH55927.1"/>
    </source>
</evidence>
<dbReference type="OrthoDB" id="73168at2759"/>
<name>A0A068S248_9FUNG</name>
<dbReference type="PANTHER" id="PTHR28229:SF1">
    <property type="entry name" value="TRANSLOCATION PROTEIN SEC66"/>
    <property type="match status" value="1"/>
</dbReference>
<dbReference type="EMBL" id="CBTN010000033">
    <property type="protein sequence ID" value="CDH55927.1"/>
    <property type="molecule type" value="Genomic_DNA"/>
</dbReference>
<protein>
    <submittedName>
        <fullName evidence="3">Translocation protein sec66</fullName>
    </submittedName>
</protein>
<keyword evidence="2" id="KW-0812">Transmembrane</keyword>
<feature type="transmembrane region" description="Helical" evidence="2">
    <location>
        <begin position="6"/>
        <end position="25"/>
    </location>
</feature>
<comment type="caution">
    <text evidence="3">The sequence shown here is derived from an EMBL/GenBank/DDBJ whole genome shotgun (WGS) entry which is preliminary data.</text>
</comment>
<sequence length="216" mass="25512">MNSLLLPALYLGGCIAAMSMFSYIYRRLTSVKQVESWFPENHDKERYIALLNCDIPVPEFHLRAALLRRAMQAVHRLKEVQQEKPALQQLMRMGSIGDDLWRDFSLAEQEVVMELQDIAQEANTYKPNWNQTIFSTAAQMLEHEKQKVLLEEMKTMREDEQKRREMQLEQEEKENQLAGERRMLEAKKAEEELLRMEEEEQQKKNKGKSNKPKAKK</sequence>
<keyword evidence="4" id="KW-1185">Reference proteome</keyword>
<organism evidence="3 4">
    <name type="scientific">Lichtheimia corymbifera JMRC:FSU:9682</name>
    <dbReference type="NCBI Taxonomy" id="1263082"/>
    <lineage>
        <taxon>Eukaryota</taxon>
        <taxon>Fungi</taxon>
        <taxon>Fungi incertae sedis</taxon>
        <taxon>Mucoromycota</taxon>
        <taxon>Mucoromycotina</taxon>
        <taxon>Mucoromycetes</taxon>
        <taxon>Mucorales</taxon>
        <taxon>Lichtheimiaceae</taxon>
        <taxon>Lichtheimia</taxon>
    </lineage>
</organism>
<feature type="compositionally biased region" description="Basic and acidic residues" evidence="1">
    <location>
        <begin position="158"/>
        <end position="167"/>
    </location>
</feature>
<feature type="region of interest" description="Disordered" evidence="1">
    <location>
        <begin position="158"/>
        <end position="216"/>
    </location>
</feature>
<evidence type="ECO:0000256" key="2">
    <source>
        <dbReference type="SAM" id="Phobius"/>
    </source>
</evidence>
<keyword evidence="2" id="KW-1133">Transmembrane helix</keyword>
<feature type="compositionally biased region" description="Basic residues" evidence="1">
    <location>
        <begin position="204"/>
        <end position="216"/>
    </location>
</feature>
<gene>
    <name evidence="3" type="ORF">LCOR_07021.1</name>
</gene>
<dbReference type="InterPro" id="IPR018624">
    <property type="entry name" value="Sec66"/>
</dbReference>
<accession>A0A068S248</accession>
<evidence type="ECO:0000256" key="1">
    <source>
        <dbReference type="SAM" id="MobiDB-lite"/>
    </source>
</evidence>
<keyword evidence="2" id="KW-0472">Membrane</keyword>
<dbReference type="GO" id="GO:0031204">
    <property type="term" value="P:post-translational protein targeting to membrane, translocation"/>
    <property type="evidence" value="ECO:0007669"/>
    <property type="project" value="InterPro"/>
</dbReference>
<dbReference type="AlphaFoldDB" id="A0A068S248"/>
<dbReference type="PANTHER" id="PTHR28229">
    <property type="entry name" value="TRANSLOCATION PROTEIN SEC66"/>
    <property type="match status" value="1"/>
</dbReference>
<proteinExistence type="predicted"/>
<evidence type="ECO:0000313" key="4">
    <source>
        <dbReference type="Proteomes" id="UP000027586"/>
    </source>
</evidence>
<reference evidence="3" key="1">
    <citation type="submission" date="2013-08" db="EMBL/GenBank/DDBJ databases">
        <title>Gene expansion shapes genome architecture in the human pathogen Lichtheimia corymbifera: an evolutionary genomics analysis in the ancient terrestrial Mucorales (Mucoromycotina).</title>
        <authorList>
            <person name="Schwartze V.U."/>
            <person name="Winter S."/>
            <person name="Shelest E."/>
            <person name="Marcet-Houben M."/>
            <person name="Horn F."/>
            <person name="Wehner S."/>
            <person name="Hoffmann K."/>
            <person name="Riege K."/>
            <person name="Sammeth M."/>
            <person name="Nowrousian M."/>
            <person name="Valiante V."/>
            <person name="Linde J."/>
            <person name="Jacobsen I.D."/>
            <person name="Marz M."/>
            <person name="Brakhage A.A."/>
            <person name="Gabaldon T."/>
            <person name="Bocker S."/>
            <person name="Voigt K."/>
        </authorList>
    </citation>
    <scope>NUCLEOTIDE SEQUENCE [LARGE SCALE GENOMIC DNA]</scope>
    <source>
        <strain evidence="3">FSU 9682</strain>
    </source>
</reference>
<dbReference type="Proteomes" id="UP000027586">
    <property type="component" value="Unassembled WGS sequence"/>
</dbReference>
<feature type="compositionally biased region" description="Basic and acidic residues" evidence="1">
    <location>
        <begin position="173"/>
        <end position="196"/>
    </location>
</feature>
<dbReference type="Pfam" id="PF09802">
    <property type="entry name" value="Sec66"/>
    <property type="match status" value="1"/>
</dbReference>
<dbReference type="STRING" id="1263082.A0A068S248"/>
<dbReference type="GO" id="GO:0031207">
    <property type="term" value="C:Sec62/Sec63 complex"/>
    <property type="evidence" value="ECO:0007669"/>
    <property type="project" value="InterPro"/>
</dbReference>
<dbReference type="VEuPathDB" id="FungiDB:LCOR_07021.1"/>